<proteinExistence type="predicted"/>
<sequence>MASSSPAAAAHGEGGAVCCMCGDHGLAGELFRCRCCRARLQHRYCSDLYPRAAAYRRCNWCLRAPAPSDQQDGRAAAAAVAADNNKPEEKRKTTASSSDEERRQRHEGYCSPRRRSSPPAELGHHPVKKKHRVEEKKPQSAAAAGKKEVVSTGAGGGSKDEEVMRAGTKARVNRVRVRRYKLLTEVISC</sequence>
<evidence type="ECO:0000313" key="4">
    <source>
        <dbReference type="Proteomes" id="UP000604825"/>
    </source>
</evidence>
<dbReference type="PANTHER" id="PTHR33779">
    <property type="entry name" value="EXPRESSED PROTEIN"/>
    <property type="match status" value="1"/>
</dbReference>
<feature type="domain" description="PHD-type zinc finger plants" evidence="2">
    <location>
        <begin position="19"/>
        <end position="61"/>
    </location>
</feature>
<dbReference type="AlphaFoldDB" id="A0A811QSC6"/>
<name>A0A811QSC6_9POAL</name>
<organism evidence="3 4">
    <name type="scientific">Miscanthus lutarioriparius</name>
    <dbReference type="NCBI Taxonomy" id="422564"/>
    <lineage>
        <taxon>Eukaryota</taxon>
        <taxon>Viridiplantae</taxon>
        <taxon>Streptophyta</taxon>
        <taxon>Embryophyta</taxon>
        <taxon>Tracheophyta</taxon>
        <taxon>Spermatophyta</taxon>
        <taxon>Magnoliopsida</taxon>
        <taxon>Liliopsida</taxon>
        <taxon>Poales</taxon>
        <taxon>Poaceae</taxon>
        <taxon>PACMAD clade</taxon>
        <taxon>Panicoideae</taxon>
        <taxon>Andropogonodae</taxon>
        <taxon>Andropogoneae</taxon>
        <taxon>Saccharinae</taxon>
        <taxon>Miscanthus</taxon>
    </lineage>
</organism>
<accession>A0A811QSC6</accession>
<evidence type="ECO:0000313" key="3">
    <source>
        <dbReference type="EMBL" id="CAD6260707.1"/>
    </source>
</evidence>
<dbReference type="PANTHER" id="PTHR33779:SF14">
    <property type="entry name" value="OS02G0568600 PROTEIN"/>
    <property type="match status" value="1"/>
</dbReference>
<dbReference type="InterPro" id="IPR056874">
    <property type="entry name" value="PHD_dom_pln"/>
</dbReference>
<gene>
    <name evidence="3" type="ORF">NCGR_LOCUS44133</name>
</gene>
<feature type="compositionally biased region" description="Basic and acidic residues" evidence="1">
    <location>
        <begin position="99"/>
        <end position="108"/>
    </location>
</feature>
<dbReference type="Pfam" id="PF25054">
    <property type="entry name" value="PHD_pln"/>
    <property type="match status" value="1"/>
</dbReference>
<evidence type="ECO:0000256" key="1">
    <source>
        <dbReference type="SAM" id="MobiDB-lite"/>
    </source>
</evidence>
<dbReference type="Proteomes" id="UP000604825">
    <property type="component" value="Unassembled WGS sequence"/>
</dbReference>
<feature type="region of interest" description="Disordered" evidence="1">
    <location>
        <begin position="72"/>
        <end position="166"/>
    </location>
</feature>
<reference evidence="3" key="1">
    <citation type="submission" date="2020-10" db="EMBL/GenBank/DDBJ databases">
        <authorList>
            <person name="Han B."/>
            <person name="Lu T."/>
            <person name="Zhao Q."/>
            <person name="Huang X."/>
            <person name="Zhao Y."/>
        </authorList>
    </citation>
    <scope>NUCLEOTIDE SEQUENCE</scope>
</reference>
<dbReference type="OrthoDB" id="1935489at2759"/>
<protein>
    <recommendedName>
        <fullName evidence="2">PHD-type zinc finger plants domain-containing protein</fullName>
    </recommendedName>
</protein>
<evidence type="ECO:0000259" key="2">
    <source>
        <dbReference type="Pfam" id="PF25054"/>
    </source>
</evidence>
<dbReference type="EMBL" id="CAJGYO010000011">
    <property type="protein sequence ID" value="CAD6260707.1"/>
    <property type="molecule type" value="Genomic_DNA"/>
</dbReference>
<keyword evidence="4" id="KW-1185">Reference proteome</keyword>
<comment type="caution">
    <text evidence="3">The sequence shown here is derived from an EMBL/GenBank/DDBJ whole genome shotgun (WGS) entry which is preliminary data.</text>
</comment>